<name>A0A9N9YXE5_9HYPO</name>
<protein>
    <submittedName>
        <fullName evidence="1">Uncharacterized protein</fullName>
    </submittedName>
</protein>
<sequence length="82" mass="9007">MRADRRHDNWLSCTTKMDFEVLCFVDAKKSTDVATCGNLHPMLDGSAKLWQPGKDGLVVVVTTEPPQAQEIKGPQAEGLVHS</sequence>
<proteinExistence type="predicted"/>
<accession>A0A9N9YXE5</accession>
<dbReference type="Proteomes" id="UP000696573">
    <property type="component" value="Unassembled WGS sequence"/>
</dbReference>
<reference evidence="1" key="1">
    <citation type="submission" date="2021-10" db="EMBL/GenBank/DDBJ databases">
        <authorList>
            <person name="Piombo E."/>
        </authorList>
    </citation>
    <scope>NUCLEOTIDE SEQUENCE</scope>
</reference>
<dbReference type="EMBL" id="CABFNQ020000768">
    <property type="protein sequence ID" value="CAH0043185.1"/>
    <property type="molecule type" value="Genomic_DNA"/>
</dbReference>
<comment type="caution">
    <text evidence="1">The sequence shown here is derived from an EMBL/GenBank/DDBJ whole genome shotgun (WGS) entry which is preliminary data.</text>
</comment>
<keyword evidence="2" id="KW-1185">Reference proteome</keyword>
<dbReference type="AlphaFoldDB" id="A0A9N9YXE5"/>
<organism evidence="1 2">
    <name type="scientific">Clonostachys rhizophaga</name>
    <dbReference type="NCBI Taxonomy" id="160324"/>
    <lineage>
        <taxon>Eukaryota</taxon>
        <taxon>Fungi</taxon>
        <taxon>Dikarya</taxon>
        <taxon>Ascomycota</taxon>
        <taxon>Pezizomycotina</taxon>
        <taxon>Sordariomycetes</taxon>
        <taxon>Hypocreomycetidae</taxon>
        <taxon>Hypocreales</taxon>
        <taxon>Bionectriaceae</taxon>
        <taxon>Clonostachys</taxon>
    </lineage>
</organism>
<evidence type="ECO:0000313" key="1">
    <source>
        <dbReference type="EMBL" id="CAH0043185.1"/>
    </source>
</evidence>
<evidence type="ECO:0000313" key="2">
    <source>
        <dbReference type="Proteomes" id="UP000696573"/>
    </source>
</evidence>
<gene>
    <name evidence="1" type="ORF">CRHIZ90672A_00004973</name>
</gene>